<evidence type="ECO:0000259" key="1">
    <source>
        <dbReference type="PROSITE" id="PS50812"/>
    </source>
</evidence>
<dbReference type="PROSITE" id="PS50812">
    <property type="entry name" value="PWWP"/>
    <property type="match status" value="1"/>
</dbReference>
<dbReference type="PANTHER" id="PTHR23355:SF9">
    <property type="entry name" value="DIS3-LIKE EXONUCLEASE 2"/>
    <property type="match status" value="1"/>
</dbReference>
<dbReference type="RefSeq" id="WP_005025495.1">
    <property type="nucleotide sequence ID" value="NZ_KE150238.1"/>
</dbReference>
<accession>E5Y401</accession>
<dbReference type="GO" id="GO:0006402">
    <property type="term" value="P:mRNA catabolic process"/>
    <property type="evidence" value="ECO:0007669"/>
    <property type="project" value="TreeGrafter"/>
</dbReference>
<reference evidence="2 3" key="2">
    <citation type="submission" date="2013-04" db="EMBL/GenBank/DDBJ databases">
        <title>The Genome Sequence of Bilophila wadsworthia 3_1_6.</title>
        <authorList>
            <consortium name="The Broad Institute Genomics Platform"/>
            <person name="Earl A."/>
            <person name="Ward D."/>
            <person name="Feldgarden M."/>
            <person name="Gevers D."/>
            <person name="Sibley C."/>
            <person name="Strauss J."/>
            <person name="Allen-Vercoe E."/>
            <person name="Walker B."/>
            <person name="Young S."/>
            <person name="Zeng Q."/>
            <person name="Gargeya S."/>
            <person name="Fitzgerald M."/>
            <person name="Haas B."/>
            <person name="Abouelleil A."/>
            <person name="Allen A.W."/>
            <person name="Alvarado L."/>
            <person name="Arachchi H.M."/>
            <person name="Berlin A.M."/>
            <person name="Chapman S.B."/>
            <person name="Gainer-Dewar J."/>
            <person name="Goldberg J."/>
            <person name="Griggs A."/>
            <person name="Gujja S."/>
            <person name="Hansen M."/>
            <person name="Howarth C."/>
            <person name="Imamovic A."/>
            <person name="Ireland A."/>
            <person name="Larimer J."/>
            <person name="McCowan C."/>
            <person name="Murphy C."/>
            <person name="Pearson M."/>
            <person name="Poon T.W."/>
            <person name="Priest M."/>
            <person name="Roberts A."/>
            <person name="Saif S."/>
            <person name="Shea T."/>
            <person name="Sisk P."/>
            <person name="Sykes S."/>
            <person name="Wortman J."/>
            <person name="Nusbaum C."/>
            <person name="Birren B."/>
        </authorList>
    </citation>
    <scope>NUCLEOTIDE SEQUENCE [LARGE SCALE GENOMIC DNA]</scope>
    <source>
        <strain evidence="2 3">3_1_6</strain>
    </source>
</reference>
<dbReference type="SUPFAM" id="SSF50249">
    <property type="entry name" value="Nucleic acid-binding proteins"/>
    <property type="match status" value="1"/>
</dbReference>
<dbReference type="STRING" id="563192.HMPREF0179_00912"/>
<dbReference type="PANTHER" id="PTHR23355">
    <property type="entry name" value="RIBONUCLEASE"/>
    <property type="match status" value="1"/>
</dbReference>
<dbReference type="HOGENOM" id="CLU_015903_1_1_7"/>
<dbReference type="Proteomes" id="UP000006034">
    <property type="component" value="Unassembled WGS sequence"/>
</dbReference>
<dbReference type="InterPro" id="IPR001900">
    <property type="entry name" value="RNase_II/R"/>
</dbReference>
<dbReference type="eggNOG" id="COG0557">
    <property type="taxonomic scope" value="Bacteria"/>
</dbReference>
<evidence type="ECO:0000313" key="2">
    <source>
        <dbReference type="EMBL" id="EFV45274.1"/>
    </source>
</evidence>
<dbReference type="AlphaFoldDB" id="E5Y401"/>
<feature type="domain" description="PWWP" evidence="1">
    <location>
        <begin position="618"/>
        <end position="685"/>
    </location>
</feature>
<evidence type="ECO:0000313" key="3">
    <source>
        <dbReference type="Proteomes" id="UP000006034"/>
    </source>
</evidence>
<proteinExistence type="predicted"/>
<gene>
    <name evidence="2" type="ORF">HMPREF0179_00912</name>
</gene>
<organism evidence="2 3">
    <name type="scientific">Bilophila wadsworthia (strain 3_1_6)</name>
    <dbReference type="NCBI Taxonomy" id="563192"/>
    <lineage>
        <taxon>Bacteria</taxon>
        <taxon>Pseudomonadati</taxon>
        <taxon>Thermodesulfobacteriota</taxon>
        <taxon>Desulfovibrionia</taxon>
        <taxon>Desulfovibrionales</taxon>
        <taxon>Desulfovibrionaceae</taxon>
        <taxon>Bilophila</taxon>
    </lineage>
</organism>
<reference evidence="2 3" key="1">
    <citation type="submission" date="2010-10" db="EMBL/GenBank/DDBJ databases">
        <authorList>
            <consortium name="The Broad Institute Genome Sequencing Platform"/>
            <person name="Ward D."/>
            <person name="Earl A."/>
            <person name="Feldgarden M."/>
            <person name="Young S.K."/>
            <person name="Gargeya S."/>
            <person name="Zeng Q."/>
            <person name="Alvarado L."/>
            <person name="Berlin A."/>
            <person name="Bochicchio J."/>
            <person name="Chapman S.B."/>
            <person name="Chen Z."/>
            <person name="Freedman E."/>
            <person name="Gellesch M."/>
            <person name="Goldberg J."/>
            <person name="Griggs A."/>
            <person name="Gujja S."/>
            <person name="Heilman E."/>
            <person name="Heiman D."/>
            <person name="Howarth C."/>
            <person name="Mehta T."/>
            <person name="Neiman D."/>
            <person name="Pearson M."/>
            <person name="Roberts A."/>
            <person name="Saif S."/>
            <person name="Shea T."/>
            <person name="Shenoy N."/>
            <person name="Sisk P."/>
            <person name="Stolte C."/>
            <person name="Sykes S."/>
            <person name="White J."/>
            <person name="Yandava C."/>
            <person name="Allen-Vercoe E."/>
            <person name="Sibley C."/>
            <person name="Ambrose C.E."/>
            <person name="Strauss J."/>
            <person name="Daigneault M."/>
            <person name="Haas B."/>
            <person name="Nusbaum C."/>
            <person name="Birren B."/>
        </authorList>
    </citation>
    <scope>NUCLEOTIDE SEQUENCE [LARGE SCALE GENOMIC DNA]</scope>
    <source>
        <strain evidence="2 3">3_1_6</strain>
    </source>
</reference>
<dbReference type="SMART" id="SM00955">
    <property type="entry name" value="RNB"/>
    <property type="match status" value="1"/>
</dbReference>
<dbReference type="InterPro" id="IPR050180">
    <property type="entry name" value="RNR_Ribonuclease"/>
</dbReference>
<dbReference type="GO" id="GO:0004540">
    <property type="term" value="F:RNA nuclease activity"/>
    <property type="evidence" value="ECO:0007669"/>
    <property type="project" value="InterPro"/>
</dbReference>
<dbReference type="InterPro" id="IPR000313">
    <property type="entry name" value="PWWP_dom"/>
</dbReference>
<name>E5Y401_BILW3</name>
<keyword evidence="3" id="KW-1185">Reference proteome</keyword>
<dbReference type="EMBL" id="ADCP02000001">
    <property type="protein sequence ID" value="EFV45274.1"/>
    <property type="molecule type" value="Genomic_DNA"/>
</dbReference>
<dbReference type="GeneID" id="78086047"/>
<dbReference type="OrthoDB" id="5288992at2"/>
<dbReference type="Pfam" id="PF00773">
    <property type="entry name" value="RNB"/>
    <property type="match status" value="1"/>
</dbReference>
<protein>
    <submittedName>
        <fullName evidence="2">Exoribonuclease II</fullName>
    </submittedName>
</protein>
<comment type="caution">
    <text evidence="2">The sequence shown here is derived from an EMBL/GenBank/DDBJ whole genome shotgun (WGS) entry which is preliminary data.</text>
</comment>
<dbReference type="InterPro" id="IPR012340">
    <property type="entry name" value="NA-bd_OB-fold"/>
</dbReference>
<sequence length="694" mass="78094">MVQGLVRYPGAGCVVEFMQGNAPQIAWVLEEQNGRLRLLLPNRRETALQAARILPWPGPAYEKNCSRDAALEILERHKSRREVANVDPLELWELAQGEVEQAPAQWFAELAMSEPDMDAVAACGHALMQAKSHFKFNPPNFEVYPESVVATRMAELEAARRREELVNKGSAFIRLLWEIHQKKSTQSPGRAAESLDPDVRERLRRTIMNRIADPETSEDDGLWKLMVKGLPDDPFMPLYLAQAWGLVEPHHNYWMDRAGYAPGNGWCEEHRDELDALLAQAAEDERQEPTFPDRPIISIDAPTTRDVDDAFFIEARPDGGWNLTLALACPAFRWPFGGKLDKAVFNRATSIYLPEATHHMLPEALGTGAYSLLAQKTRPSLLIECTVGADGLVAACEPRVGYARLAANLCYEDCETALDGGESPASPYLEQLRQALELARAHQERRIEKGAVIIERPDITINLEGAGENITVSLDEDPLAPKAHLLVSELMVLTNAALAAWAKEHGVTLLHRTQDVAIPKEFSGIWQTPLEIARVVKALAPAVLETNPRPHAGLGEAMYAPSTSPLRRYPDMINETQIISLLRDGKPRWSKEELDTLLPLLNAHLDAAGQVQRFRPRYWKLLYFKQQGDRWWPAVITDENDAFVTVNMPKEQMIVRARRQFFGERTHPGQELEIRLGKVHPLQNDFQLLETREI</sequence>
<dbReference type="GO" id="GO:0003723">
    <property type="term" value="F:RNA binding"/>
    <property type="evidence" value="ECO:0007669"/>
    <property type="project" value="InterPro"/>
</dbReference>